<proteinExistence type="predicted"/>
<gene>
    <name evidence="1" type="ORF">KIN20_031564</name>
</gene>
<name>A0AAD5WHC6_PARTN</name>
<dbReference type="Proteomes" id="UP001196413">
    <property type="component" value="Unassembled WGS sequence"/>
</dbReference>
<evidence type="ECO:0000313" key="1">
    <source>
        <dbReference type="EMBL" id="KAJ1369951.1"/>
    </source>
</evidence>
<dbReference type="EMBL" id="JAHQIW010006707">
    <property type="protein sequence ID" value="KAJ1369951.1"/>
    <property type="molecule type" value="Genomic_DNA"/>
</dbReference>
<organism evidence="1 2">
    <name type="scientific">Parelaphostrongylus tenuis</name>
    <name type="common">Meningeal worm</name>
    <dbReference type="NCBI Taxonomy" id="148309"/>
    <lineage>
        <taxon>Eukaryota</taxon>
        <taxon>Metazoa</taxon>
        <taxon>Ecdysozoa</taxon>
        <taxon>Nematoda</taxon>
        <taxon>Chromadorea</taxon>
        <taxon>Rhabditida</taxon>
        <taxon>Rhabditina</taxon>
        <taxon>Rhabditomorpha</taxon>
        <taxon>Strongyloidea</taxon>
        <taxon>Metastrongylidae</taxon>
        <taxon>Parelaphostrongylus</taxon>
    </lineage>
</organism>
<comment type="caution">
    <text evidence="1">The sequence shown here is derived from an EMBL/GenBank/DDBJ whole genome shotgun (WGS) entry which is preliminary data.</text>
</comment>
<protein>
    <submittedName>
        <fullName evidence="1">Uncharacterized protein</fullName>
    </submittedName>
</protein>
<reference evidence="1" key="1">
    <citation type="submission" date="2021-06" db="EMBL/GenBank/DDBJ databases">
        <title>Parelaphostrongylus tenuis whole genome reference sequence.</title>
        <authorList>
            <person name="Garwood T.J."/>
            <person name="Larsen P.A."/>
            <person name="Fountain-Jones N.M."/>
            <person name="Garbe J.R."/>
            <person name="Macchietto M.G."/>
            <person name="Kania S.A."/>
            <person name="Gerhold R.W."/>
            <person name="Richards J.E."/>
            <person name="Wolf T.M."/>
        </authorList>
    </citation>
    <scope>NUCLEOTIDE SEQUENCE</scope>
    <source>
        <strain evidence="1">MNPRO001-30</strain>
        <tissue evidence="1">Meninges</tissue>
    </source>
</reference>
<dbReference type="AlphaFoldDB" id="A0AAD5WHC6"/>
<keyword evidence="2" id="KW-1185">Reference proteome</keyword>
<accession>A0AAD5WHC6</accession>
<evidence type="ECO:0000313" key="2">
    <source>
        <dbReference type="Proteomes" id="UP001196413"/>
    </source>
</evidence>
<sequence>MPLHNRKVACMSGRQTSNLQKKLNPLITVFEVKKATAVPIRRNSAVSRPPRPPSVVPPEPNIVPPQENAAEFFGFMPLHQVQPHSFLHTNSATEQLSALLLAQNQLDLQSLVNLIAPVSLPYSNIFAPQQFPAHIQQPALLANGIPISPVGLSASFPLPLLYTGMPSTPFVTPTTSNQPFNAALMAFSSPALGYAASIPSVH</sequence>